<dbReference type="EMBL" id="GHES01005164">
    <property type="protein sequence ID" value="MPA35723.1"/>
    <property type="molecule type" value="Transcribed_RNA"/>
</dbReference>
<evidence type="ECO:0000313" key="2">
    <source>
        <dbReference type="EMBL" id="MPA35723.1"/>
    </source>
</evidence>
<feature type="domain" description="Reverse transcriptase zinc-binding" evidence="1">
    <location>
        <begin position="74"/>
        <end position="147"/>
    </location>
</feature>
<gene>
    <name evidence="2" type="ORF">Din_005164</name>
</gene>
<evidence type="ECO:0000259" key="1">
    <source>
        <dbReference type="Pfam" id="PF13966"/>
    </source>
</evidence>
<proteinExistence type="predicted"/>
<dbReference type="Pfam" id="PF13966">
    <property type="entry name" value="zf-RVT"/>
    <property type="match status" value="1"/>
</dbReference>
<dbReference type="InterPro" id="IPR026960">
    <property type="entry name" value="RVT-Znf"/>
</dbReference>
<name>A0A5B6YX71_DAVIN</name>
<protein>
    <recommendedName>
        <fullName evidence="1">Reverse transcriptase zinc-binding domain-containing protein</fullName>
    </recommendedName>
</protein>
<accession>A0A5B6YX71</accession>
<reference evidence="2" key="1">
    <citation type="submission" date="2019-08" db="EMBL/GenBank/DDBJ databases">
        <title>Reference gene set and small RNA set construction with multiple tissues from Davidia involucrata Baill.</title>
        <authorList>
            <person name="Yang H."/>
            <person name="Zhou C."/>
            <person name="Li G."/>
            <person name="Wang J."/>
            <person name="Gao P."/>
            <person name="Wang M."/>
            <person name="Wang R."/>
            <person name="Zhao Y."/>
        </authorList>
    </citation>
    <scope>NUCLEOTIDE SEQUENCE</scope>
    <source>
        <tissue evidence="2">Mixed with DoveR01_LX</tissue>
    </source>
</reference>
<organism evidence="2">
    <name type="scientific">Davidia involucrata</name>
    <name type="common">Dove tree</name>
    <dbReference type="NCBI Taxonomy" id="16924"/>
    <lineage>
        <taxon>Eukaryota</taxon>
        <taxon>Viridiplantae</taxon>
        <taxon>Streptophyta</taxon>
        <taxon>Embryophyta</taxon>
        <taxon>Tracheophyta</taxon>
        <taxon>Spermatophyta</taxon>
        <taxon>Magnoliopsida</taxon>
        <taxon>eudicotyledons</taxon>
        <taxon>Gunneridae</taxon>
        <taxon>Pentapetalae</taxon>
        <taxon>asterids</taxon>
        <taxon>Cornales</taxon>
        <taxon>Nyssaceae</taxon>
        <taxon>Davidia</taxon>
    </lineage>
</organism>
<sequence>MLVKDSCMRWNKELLSSFFLPSEVEDICMIPLSMHAVPDRLLWHFLKHGAFTVKSAYPIAIEYLKKMSNIEVCESSNKDGLNKLWKILWSLGIPKKIKNFLWRAMVDILPTGTRLADRHLSVDCNCRLCEERVETSVHLFSQCAWAQIV</sequence>
<dbReference type="AlphaFoldDB" id="A0A5B6YX71"/>